<dbReference type="PANTHER" id="PTHR45641:SF19">
    <property type="entry name" value="NEPHROCYSTIN-3"/>
    <property type="match status" value="1"/>
</dbReference>
<keyword evidence="2 3" id="KW-0802">TPR repeat</keyword>
<gene>
    <name evidence="5" type="ORF">GCM10023331_15680</name>
</gene>
<dbReference type="SMART" id="SM00028">
    <property type="entry name" value="TPR"/>
    <property type="match status" value="8"/>
</dbReference>
<organism evidence="5 6">
    <name type="scientific">Algivirga pacifica</name>
    <dbReference type="NCBI Taxonomy" id="1162670"/>
    <lineage>
        <taxon>Bacteria</taxon>
        <taxon>Pseudomonadati</taxon>
        <taxon>Bacteroidota</taxon>
        <taxon>Cytophagia</taxon>
        <taxon>Cytophagales</taxon>
        <taxon>Flammeovirgaceae</taxon>
        <taxon>Algivirga</taxon>
    </lineage>
</organism>
<comment type="caution">
    <text evidence="5">The sequence shown here is derived from an EMBL/GenBank/DDBJ whole genome shotgun (WGS) entry which is preliminary data.</text>
</comment>
<name>A0ABP9D7E1_9BACT</name>
<reference evidence="6" key="1">
    <citation type="journal article" date="2019" name="Int. J. Syst. Evol. Microbiol.">
        <title>The Global Catalogue of Microorganisms (GCM) 10K type strain sequencing project: providing services to taxonomists for standard genome sequencing and annotation.</title>
        <authorList>
            <consortium name="The Broad Institute Genomics Platform"/>
            <consortium name="The Broad Institute Genome Sequencing Center for Infectious Disease"/>
            <person name="Wu L."/>
            <person name="Ma J."/>
        </authorList>
    </citation>
    <scope>NUCLEOTIDE SEQUENCE [LARGE SCALE GENOMIC DNA]</scope>
    <source>
        <strain evidence="6">JCM 18326</strain>
    </source>
</reference>
<feature type="repeat" description="TPR" evidence="3">
    <location>
        <begin position="106"/>
        <end position="139"/>
    </location>
</feature>
<evidence type="ECO:0008006" key="7">
    <source>
        <dbReference type="Google" id="ProtNLM"/>
    </source>
</evidence>
<keyword evidence="4" id="KW-0732">Signal</keyword>
<dbReference type="SUPFAM" id="SSF48452">
    <property type="entry name" value="TPR-like"/>
    <property type="match status" value="3"/>
</dbReference>
<evidence type="ECO:0000256" key="4">
    <source>
        <dbReference type="SAM" id="SignalP"/>
    </source>
</evidence>
<keyword evidence="6" id="KW-1185">Reference proteome</keyword>
<dbReference type="RefSeq" id="WP_345370713.1">
    <property type="nucleotide sequence ID" value="NZ_BAABJX010000024.1"/>
</dbReference>
<protein>
    <recommendedName>
        <fullName evidence="7">Tetratricopeptide repeat-containing protein</fullName>
    </recommendedName>
</protein>
<evidence type="ECO:0000313" key="6">
    <source>
        <dbReference type="Proteomes" id="UP001500298"/>
    </source>
</evidence>
<accession>A0ABP9D7E1</accession>
<dbReference type="PANTHER" id="PTHR45641">
    <property type="entry name" value="TETRATRICOPEPTIDE REPEAT PROTEIN (AFU_ORTHOLOGUE AFUA_6G03870)"/>
    <property type="match status" value="1"/>
</dbReference>
<evidence type="ECO:0000256" key="1">
    <source>
        <dbReference type="ARBA" id="ARBA00022737"/>
    </source>
</evidence>
<dbReference type="InterPro" id="IPR019734">
    <property type="entry name" value="TPR_rpt"/>
</dbReference>
<dbReference type="Pfam" id="PF13424">
    <property type="entry name" value="TPR_12"/>
    <property type="match status" value="1"/>
</dbReference>
<proteinExistence type="predicted"/>
<dbReference type="PROSITE" id="PS50005">
    <property type="entry name" value="TPR"/>
    <property type="match status" value="1"/>
</dbReference>
<dbReference type="InterPro" id="IPR011990">
    <property type="entry name" value="TPR-like_helical_dom_sf"/>
</dbReference>
<sequence length="528" mass="60211">MNLKKAFLLIACSLSFNVLIAQDFNTNYQQGKAAFQSGNYKNAIKLLQDARMMGSDQSNTPEFFETLNYLAQSYEKLKRYNNAYTYYTSLSTKLTQTGNDRTAPYAELQVNMGEVLMNMRRYEEAAKIFTAALPIIEGTKGIKSPLYITALQNASMIYSRMQVYDMALSHYEKLIPLSKEVYKGAGEQYAKVLLEATNLYVHIKKQEQALAYSNEAIEVLSKASLNGWLSMAYQQRALIYEHLKNQEQMTQDLKSYVEHSADNIAKEQKALQYSIHKLEAIKGYDAIYDFQLIELELLKKAHGEESEEIAKQYEHIAKNLIKGNRQEEAITFYQKGLLIYKESSLPHMQTLMEIADLSAAIDNIPQAEEYYQKATNMMEKHLSVSHPAYLEGVTKLVRLYTDTQQYEKAKPLHKVATDGVMKSLGKDHGLYAENLACSAWFKLQEEGTEEEAYQLLEQASKMKKRFYGSYSLEYALSVKELGDAKRKKKASEALAHYKQAKILMNSAKASTHKAVKVIDEQIEQLSAQ</sequence>
<feature type="chain" id="PRO_5045668003" description="Tetratricopeptide repeat-containing protein" evidence="4">
    <location>
        <begin position="22"/>
        <end position="528"/>
    </location>
</feature>
<evidence type="ECO:0000256" key="3">
    <source>
        <dbReference type="PROSITE-ProRule" id="PRU00339"/>
    </source>
</evidence>
<feature type="signal peptide" evidence="4">
    <location>
        <begin position="1"/>
        <end position="21"/>
    </location>
</feature>
<dbReference type="Proteomes" id="UP001500298">
    <property type="component" value="Unassembled WGS sequence"/>
</dbReference>
<dbReference type="EMBL" id="BAABJX010000024">
    <property type="protein sequence ID" value="GAA4831303.1"/>
    <property type="molecule type" value="Genomic_DNA"/>
</dbReference>
<evidence type="ECO:0000313" key="5">
    <source>
        <dbReference type="EMBL" id="GAA4831303.1"/>
    </source>
</evidence>
<evidence type="ECO:0000256" key="2">
    <source>
        <dbReference type="ARBA" id="ARBA00022803"/>
    </source>
</evidence>
<dbReference type="Gene3D" id="1.25.40.10">
    <property type="entry name" value="Tetratricopeptide repeat domain"/>
    <property type="match status" value="4"/>
</dbReference>
<keyword evidence="1" id="KW-0677">Repeat</keyword>